<dbReference type="AlphaFoldDB" id="A0A8C7YK74"/>
<evidence type="ECO:0000313" key="2">
    <source>
        <dbReference type="Ensembl" id="ENSOSIP00000030004.1"/>
    </source>
</evidence>
<protein>
    <submittedName>
        <fullName evidence="2">Uncharacterized protein</fullName>
    </submittedName>
</protein>
<dbReference type="GeneTree" id="ENSGT01030000235109"/>
<evidence type="ECO:0000256" key="1">
    <source>
        <dbReference type="SAM" id="MobiDB-lite"/>
    </source>
</evidence>
<feature type="region of interest" description="Disordered" evidence="1">
    <location>
        <begin position="1"/>
        <end position="37"/>
    </location>
</feature>
<name>A0A8C7YK74_9TELE</name>
<reference evidence="2" key="1">
    <citation type="submission" date="2025-08" db="UniProtKB">
        <authorList>
            <consortium name="Ensembl"/>
        </authorList>
    </citation>
    <scope>IDENTIFICATION</scope>
</reference>
<keyword evidence="3" id="KW-1185">Reference proteome</keyword>
<evidence type="ECO:0000313" key="3">
    <source>
        <dbReference type="Proteomes" id="UP000694383"/>
    </source>
</evidence>
<organism evidence="2 3">
    <name type="scientific">Oryzias sinensis</name>
    <name type="common">Chinese medaka</name>
    <dbReference type="NCBI Taxonomy" id="183150"/>
    <lineage>
        <taxon>Eukaryota</taxon>
        <taxon>Metazoa</taxon>
        <taxon>Chordata</taxon>
        <taxon>Craniata</taxon>
        <taxon>Vertebrata</taxon>
        <taxon>Euteleostomi</taxon>
        <taxon>Actinopterygii</taxon>
        <taxon>Neopterygii</taxon>
        <taxon>Teleostei</taxon>
        <taxon>Neoteleostei</taxon>
        <taxon>Acanthomorphata</taxon>
        <taxon>Ovalentaria</taxon>
        <taxon>Atherinomorphae</taxon>
        <taxon>Beloniformes</taxon>
        <taxon>Adrianichthyidae</taxon>
        <taxon>Oryziinae</taxon>
        <taxon>Oryzias</taxon>
    </lineage>
</organism>
<feature type="compositionally biased region" description="Low complexity" evidence="1">
    <location>
        <begin position="15"/>
        <end position="27"/>
    </location>
</feature>
<reference evidence="2" key="2">
    <citation type="submission" date="2025-09" db="UniProtKB">
        <authorList>
            <consortium name="Ensembl"/>
        </authorList>
    </citation>
    <scope>IDENTIFICATION</scope>
</reference>
<dbReference type="Ensembl" id="ENSOSIT00000031623.1">
    <property type="protein sequence ID" value="ENSOSIP00000030004.1"/>
    <property type="gene ID" value="ENSOSIG00000015523.1"/>
</dbReference>
<proteinExistence type="predicted"/>
<dbReference type="Proteomes" id="UP000694383">
    <property type="component" value="Unplaced"/>
</dbReference>
<sequence>LDGMSQTLSEITGQASTSAPTVPAATSGNNPTSASAMTPKNFCLQPEQFHGDTEACGGFLLHCQLLFQQAPRYYYSDHSKITLIINSLRSKALQWHIIDFRILAVETGWSDPALRGVFYQSLN</sequence>
<feature type="compositionally biased region" description="Polar residues" evidence="1">
    <location>
        <begin position="1"/>
        <end position="14"/>
    </location>
</feature>
<accession>A0A8C7YK74</accession>
<feature type="compositionally biased region" description="Polar residues" evidence="1">
    <location>
        <begin position="28"/>
        <end position="37"/>
    </location>
</feature>